<gene>
    <name evidence="10 12" type="primary">proS</name>
    <name evidence="12" type="ordered locus">Avi_1739</name>
</gene>
<evidence type="ECO:0000256" key="1">
    <source>
        <dbReference type="ARBA" id="ARBA00004496"/>
    </source>
</evidence>
<keyword evidence="8 10" id="KW-0030">Aminoacyl-tRNA synthetase</keyword>
<dbReference type="EC" id="6.1.1.15" evidence="10"/>
<comment type="subunit">
    <text evidence="2 10">Homodimer.</text>
</comment>
<evidence type="ECO:0000256" key="7">
    <source>
        <dbReference type="ARBA" id="ARBA00022917"/>
    </source>
</evidence>
<proteinExistence type="inferred from homology"/>
<evidence type="ECO:0000256" key="5">
    <source>
        <dbReference type="ARBA" id="ARBA00022741"/>
    </source>
</evidence>
<evidence type="ECO:0000256" key="8">
    <source>
        <dbReference type="ARBA" id="ARBA00023146"/>
    </source>
</evidence>
<dbReference type="InterPro" id="IPR006195">
    <property type="entry name" value="aa-tRNA-synth_II"/>
</dbReference>
<dbReference type="NCBIfam" id="NF008979">
    <property type="entry name" value="PRK12325.1"/>
    <property type="match status" value="1"/>
</dbReference>
<name>B9JVG6_ALLAM</name>
<dbReference type="Gene3D" id="3.30.930.10">
    <property type="entry name" value="Bira Bifunctional Protein, Domain 2"/>
    <property type="match status" value="1"/>
</dbReference>
<dbReference type="HOGENOM" id="CLU_016739_4_2_5"/>
<dbReference type="InterPro" id="IPR033730">
    <property type="entry name" value="ProRS_core_prok"/>
</dbReference>
<dbReference type="HAMAP" id="MF_01570">
    <property type="entry name" value="Pro_tRNA_synth_type2"/>
    <property type="match status" value="1"/>
</dbReference>
<dbReference type="InterPro" id="IPR002314">
    <property type="entry name" value="aa-tRNA-synt_IIb"/>
</dbReference>
<dbReference type="InterPro" id="IPR002316">
    <property type="entry name" value="Pro-tRNA-ligase_IIa"/>
</dbReference>
<dbReference type="InterPro" id="IPR004154">
    <property type="entry name" value="Anticodon-bd"/>
</dbReference>
<feature type="domain" description="Aminoacyl-transfer RNA synthetases class-II family profile" evidence="11">
    <location>
        <begin position="95"/>
        <end position="399"/>
    </location>
</feature>
<evidence type="ECO:0000256" key="6">
    <source>
        <dbReference type="ARBA" id="ARBA00022840"/>
    </source>
</evidence>
<evidence type="ECO:0000313" key="13">
    <source>
        <dbReference type="Proteomes" id="UP000001596"/>
    </source>
</evidence>
<dbReference type="CDD" id="cd00861">
    <property type="entry name" value="ProRS_anticodon_short"/>
    <property type="match status" value="1"/>
</dbReference>
<dbReference type="PANTHER" id="PTHR42753:SF2">
    <property type="entry name" value="PROLINE--TRNA LIGASE"/>
    <property type="match status" value="1"/>
</dbReference>
<dbReference type="FunFam" id="3.40.50.800:FF:000032">
    <property type="entry name" value="Proline--tRNA ligase"/>
    <property type="match status" value="1"/>
</dbReference>
<dbReference type="GO" id="GO:0005524">
    <property type="term" value="F:ATP binding"/>
    <property type="evidence" value="ECO:0007669"/>
    <property type="project" value="UniProtKB-UniRule"/>
</dbReference>
<dbReference type="NCBIfam" id="TIGR00409">
    <property type="entry name" value="proS_fam_II"/>
    <property type="match status" value="1"/>
</dbReference>
<dbReference type="EMBL" id="CP000633">
    <property type="protein sequence ID" value="ACM36246.1"/>
    <property type="molecule type" value="Genomic_DNA"/>
</dbReference>
<dbReference type="AlphaFoldDB" id="B9JVG6"/>
<evidence type="ECO:0000256" key="10">
    <source>
        <dbReference type="HAMAP-Rule" id="MF_01570"/>
    </source>
</evidence>
<dbReference type="GO" id="GO:0004827">
    <property type="term" value="F:proline-tRNA ligase activity"/>
    <property type="evidence" value="ECO:0007669"/>
    <property type="project" value="UniProtKB-UniRule"/>
</dbReference>
<comment type="similarity">
    <text evidence="10">Belongs to the class-II aminoacyl-tRNA synthetase family. ProS type 2 subfamily.</text>
</comment>
<evidence type="ECO:0000256" key="4">
    <source>
        <dbReference type="ARBA" id="ARBA00022598"/>
    </source>
</evidence>
<comment type="function">
    <text evidence="10">Catalyzes the attachment of proline to tRNA(Pro) in a two-step reaction: proline is first activated by ATP to form Pro-AMP and then transferred to the acceptor end of tRNA(Pro).</text>
</comment>
<dbReference type="STRING" id="311402.Avi_1739"/>
<comment type="subcellular location">
    <subcellularLocation>
        <location evidence="1 10">Cytoplasm</location>
    </subcellularLocation>
</comment>
<dbReference type="PRINTS" id="PR01046">
    <property type="entry name" value="TRNASYNTHPRO"/>
</dbReference>
<dbReference type="CDD" id="cd00779">
    <property type="entry name" value="ProRS_core_prok"/>
    <property type="match status" value="1"/>
</dbReference>
<dbReference type="Pfam" id="PF03129">
    <property type="entry name" value="HGTP_anticodon"/>
    <property type="match status" value="1"/>
</dbReference>
<dbReference type="InterPro" id="IPR036621">
    <property type="entry name" value="Anticodon-bd_dom_sf"/>
</dbReference>
<dbReference type="InterPro" id="IPR044140">
    <property type="entry name" value="ProRS_anticodon_short"/>
</dbReference>
<keyword evidence="5 10" id="KW-0547">Nucleotide-binding</keyword>
<dbReference type="PROSITE" id="PS50862">
    <property type="entry name" value="AA_TRNA_LIGASE_II"/>
    <property type="match status" value="1"/>
</dbReference>
<dbReference type="InterPro" id="IPR045864">
    <property type="entry name" value="aa-tRNA-synth_II/BPL/LPL"/>
</dbReference>
<protein>
    <recommendedName>
        <fullName evidence="10">Proline--tRNA ligase</fullName>
        <ecNumber evidence="10">6.1.1.15</ecNumber>
    </recommendedName>
    <alternativeName>
        <fullName evidence="10">Prolyl-tRNA synthetase</fullName>
        <shortName evidence="10">ProRS</shortName>
    </alternativeName>
</protein>
<dbReference type="FunFam" id="3.30.930.10:FF:000042">
    <property type="entry name" value="probable proline--tRNA ligase, mitochondrial"/>
    <property type="match status" value="1"/>
</dbReference>
<keyword evidence="3 10" id="KW-0963">Cytoplasm</keyword>
<sequence length="498" mass="55593">MSLHEADWAAGPCYPSPPCTKGRGGFSSVCETVRRLQEKPDIRLIPHEMRLASPMEVGMRLSRYFLPILKENPKEAEIVSHRLMLRTGMIRQQSQGIYSWLPLGKRVLDKVNAIIRQEQNRAGAVELLMPTLQSAELWQESGRYDDYGKEMLRIKDRQDRPMLYGPTNEEMITDIFRSYVKSYKSLPLNLYHIQLKFRDEIRPRFGTMRSREFLMKDAYSFDLTKESAIHSYNKMFAAYLRTFDRLGLRAIPMRADTGPIGGNHSHEFIILADTGESEVFCHKSFLDRAIPSADTDFDDVAGLQAIFDDWTSHYAATSEMHDEAAYGAMPDDAKISARGIEVGHIFYFGTKYSEPMGAKVQGPDGKEHLVHMGSYGIGPTRLVPAIIEASHDENGIIWPASVAPFDAIIINMKAGDAGCDGACDTVYGALTKAGKDVLLDDTDDRAGAKFALADLIGVPYQVIVGPRSVANGEVELKNRKTGERETMTIEAAINRLAG</sequence>
<dbReference type="Gene3D" id="3.40.50.800">
    <property type="entry name" value="Anticodon-binding domain"/>
    <property type="match status" value="1"/>
</dbReference>
<comment type="catalytic activity">
    <reaction evidence="9 10">
        <text>tRNA(Pro) + L-proline + ATP = L-prolyl-tRNA(Pro) + AMP + diphosphate</text>
        <dbReference type="Rhea" id="RHEA:14305"/>
        <dbReference type="Rhea" id="RHEA-COMP:9700"/>
        <dbReference type="Rhea" id="RHEA-COMP:9702"/>
        <dbReference type="ChEBI" id="CHEBI:30616"/>
        <dbReference type="ChEBI" id="CHEBI:33019"/>
        <dbReference type="ChEBI" id="CHEBI:60039"/>
        <dbReference type="ChEBI" id="CHEBI:78442"/>
        <dbReference type="ChEBI" id="CHEBI:78532"/>
        <dbReference type="ChEBI" id="CHEBI:456215"/>
        <dbReference type="EC" id="6.1.1.15"/>
    </reaction>
</comment>
<dbReference type="KEGG" id="avi:Avi_1739"/>
<evidence type="ECO:0000259" key="11">
    <source>
        <dbReference type="PROSITE" id="PS50862"/>
    </source>
</evidence>
<dbReference type="PANTHER" id="PTHR42753">
    <property type="entry name" value="MITOCHONDRIAL RIBOSOME PROTEIN L39/PROLYL-TRNA LIGASE FAMILY MEMBER"/>
    <property type="match status" value="1"/>
</dbReference>
<keyword evidence="6 10" id="KW-0067">ATP-binding</keyword>
<dbReference type="GO" id="GO:0006433">
    <property type="term" value="P:prolyl-tRNA aminoacylation"/>
    <property type="evidence" value="ECO:0007669"/>
    <property type="project" value="UniProtKB-UniRule"/>
</dbReference>
<organism evidence="12 13">
    <name type="scientific">Allorhizobium ampelinum (strain ATCC BAA-846 / DSM 112012 / S4)</name>
    <name type="common">Agrobacterium vitis (strain S4)</name>
    <dbReference type="NCBI Taxonomy" id="311402"/>
    <lineage>
        <taxon>Bacteria</taxon>
        <taxon>Pseudomonadati</taxon>
        <taxon>Pseudomonadota</taxon>
        <taxon>Alphaproteobacteria</taxon>
        <taxon>Hyphomicrobiales</taxon>
        <taxon>Rhizobiaceae</taxon>
        <taxon>Rhizobium/Agrobacterium group</taxon>
        <taxon>Allorhizobium</taxon>
        <taxon>Allorhizobium ampelinum</taxon>
    </lineage>
</organism>
<dbReference type="InterPro" id="IPR004500">
    <property type="entry name" value="Pro-tRNA-synth_IIa_bac-type"/>
</dbReference>
<dbReference type="InterPro" id="IPR050062">
    <property type="entry name" value="Pro-tRNA_synthetase"/>
</dbReference>
<keyword evidence="13" id="KW-1185">Reference proteome</keyword>
<dbReference type="Proteomes" id="UP000001596">
    <property type="component" value="Chromosome 1"/>
</dbReference>
<dbReference type="SUPFAM" id="SSF52954">
    <property type="entry name" value="Class II aaRS ABD-related"/>
    <property type="match status" value="1"/>
</dbReference>
<keyword evidence="4 10" id="KW-0436">Ligase</keyword>
<dbReference type="GO" id="GO:0005829">
    <property type="term" value="C:cytosol"/>
    <property type="evidence" value="ECO:0007669"/>
    <property type="project" value="TreeGrafter"/>
</dbReference>
<reference evidence="12 13" key="1">
    <citation type="journal article" date="2009" name="J. Bacteriol.">
        <title>Genome sequences of three Agrobacterium biovars help elucidate the evolution of multichromosome genomes in bacteria.</title>
        <authorList>
            <person name="Slater S.C."/>
            <person name="Goldman B.S."/>
            <person name="Goodner B."/>
            <person name="Setubal J.C."/>
            <person name="Farrand S.K."/>
            <person name="Nester E.W."/>
            <person name="Burr T.J."/>
            <person name="Banta L."/>
            <person name="Dickerman A.W."/>
            <person name="Paulsen I."/>
            <person name="Otten L."/>
            <person name="Suen G."/>
            <person name="Welch R."/>
            <person name="Almeida N.F."/>
            <person name="Arnold F."/>
            <person name="Burton O.T."/>
            <person name="Du Z."/>
            <person name="Ewing A."/>
            <person name="Godsy E."/>
            <person name="Heisel S."/>
            <person name="Houmiel K.L."/>
            <person name="Jhaveri J."/>
            <person name="Lu J."/>
            <person name="Miller N.M."/>
            <person name="Norton S."/>
            <person name="Chen Q."/>
            <person name="Phoolcharoen W."/>
            <person name="Ohlin V."/>
            <person name="Ondrusek D."/>
            <person name="Pride N."/>
            <person name="Stricklin S.L."/>
            <person name="Sun J."/>
            <person name="Wheeler C."/>
            <person name="Wilson L."/>
            <person name="Zhu H."/>
            <person name="Wood D.W."/>
        </authorList>
    </citation>
    <scope>NUCLEOTIDE SEQUENCE [LARGE SCALE GENOMIC DNA]</scope>
    <source>
        <strain evidence="13">S4 / ATCC BAA-846</strain>
    </source>
</reference>
<evidence type="ECO:0000256" key="2">
    <source>
        <dbReference type="ARBA" id="ARBA00011738"/>
    </source>
</evidence>
<dbReference type="InterPro" id="IPR023716">
    <property type="entry name" value="Prolyl-tRNA_ligase_IIa_type2"/>
</dbReference>
<dbReference type="Pfam" id="PF00587">
    <property type="entry name" value="tRNA-synt_2b"/>
    <property type="match status" value="1"/>
</dbReference>
<evidence type="ECO:0000313" key="12">
    <source>
        <dbReference type="EMBL" id="ACM36246.1"/>
    </source>
</evidence>
<evidence type="ECO:0000256" key="3">
    <source>
        <dbReference type="ARBA" id="ARBA00022490"/>
    </source>
</evidence>
<dbReference type="eggNOG" id="COG0442">
    <property type="taxonomic scope" value="Bacteria"/>
</dbReference>
<accession>B9JVG6</accession>
<dbReference type="SUPFAM" id="SSF55681">
    <property type="entry name" value="Class II aaRS and biotin synthetases"/>
    <property type="match status" value="1"/>
</dbReference>
<evidence type="ECO:0000256" key="9">
    <source>
        <dbReference type="ARBA" id="ARBA00047671"/>
    </source>
</evidence>
<keyword evidence="7 10" id="KW-0648">Protein biosynthesis</keyword>